<evidence type="ECO:0000256" key="3">
    <source>
        <dbReference type="ARBA" id="ARBA00022837"/>
    </source>
</evidence>
<dbReference type="GO" id="GO:0030246">
    <property type="term" value="F:carbohydrate binding"/>
    <property type="evidence" value="ECO:0007669"/>
    <property type="project" value="InterPro"/>
</dbReference>
<dbReference type="Pfam" id="PF01263">
    <property type="entry name" value="Aldose_epim"/>
    <property type="match status" value="1"/>
</dbReference>
<dbReference type="InterPro" id="IPR014718">
    <property type="entry name" value="GH-type_carb-bd"/>
</dbReference>
<organism evidence="4 5">
    <name type="scientific">Filimonas effusa</name>
    <dbReference type="NCBI Taxonomy" id="2508721"/>
    <lineage>
        <taxon>Bacteria</taxon>
        <taxon>Pseudomonadati</taxon>
        <taxon>Bacteroidota</taxon>
        <taxon>Chitinophagia</taxon>
        <taxon>Chitinophagales</taxon>
        <taxon>Chitinophagaceae</taxon>
        <taxon>Filimonas</taxon>
    </lineage>
</organism>
<proteinExistence type="predicted"/>
<protein>
    <submittedName>
        <fullName evidence="4">Aldose 1-epimerase</fullName>
    </submittedName>
</protein>
<keyword evidence="5" id="KW-1185">Reference proteome</keyword>
<dbReference type="InterPro" id="IPR008183">
    <property type="entry name" value="Aldose_1/G6P_1-epimerase"/>
</dbReference>
<dbReference type="PANTHER" id="PTHR10091:SF0">
    <property type="entry name" value="GALACTOSE MUTAROTASE"/>
    <property type="match status" value="1"/>
</dbReference>
<dbReference type="OrthoDB" id="9808779at2"/>
<keyword evidence="3" id="KW-0106">Calcium</keyword>
<evidence type="ECO:0000256" key="1">
    <source>
        <dbReference type="ARBA" id="ARBA00001913"/>
    </source>
</evidence>
<comment type="subunit">
    <text evidence="2">Monomer.</text>
</comment>
<dbReference type="RefSeq" id="WP_129004486.1">
    <property type="nucleotide sequence ID" value="NZ_SDHZ01000002.1"/>
</dbReference>
<dbReference type="GO" id="GO:0004034">
    <property type="term" value="F:aldose 1-epimerase activity"/>
    <property type="evidence" value="ECO:0007669"/>
    <property type="project" value="TreeGrafter"/>
</dbReference>
<dbReference type="AlphaFoldDB" id="A0A4Q1D6C9"/>
<dbReference type="InterPro" id="IPR011013">
    <property type="entry name" value="Gal_mutarotase_sf_dom"/>
</dbReference>
<dbReference type="CDD" id="cd01081">
    <property type="entry name" value="Aldose_epim"/>
    <property type="match status" value="1"/>
</dbReference>
<reference evidence="4 5" key="1">
    <citation type="submission" date="2019-01" db="EMBL/GenBank/DDBJ databases">
        <title>Filimonas sp. strain TTM-71.</title>
        <authorList>
            <person name="Chen W.-M."/>
        </authorList>
    </citation>
    <scope>NUCLEOTIDE SEQUENCE [LARGE SCALE GENOMIC DNA]</scope>
    <source>
        <strain evidence="4 5">TTM-71</strain>
    </source>
</reference>
<sequence>MSFEVRISGNNTDQAIILEDTTSGTKAEIYRFGALLNNFSVVLESGLFNTVDGFQNPAGATQTITPFFQSAKLSPFPCRLKLGKYHFGGKDFTIQKYYDAPNALHGLLYDAVFDIVSTASDASGASVTLQHHYNGSDAGYPFNYDIQVIWELKQGNTLTVTTTVTHENPTAIPIADGWHPYFKLDDTIDSCTLQFNSNSMLEFDATLIPTGKIHDDKRFADPAVLEGIFLDNCFALDTTVQQPVCILEGKQLRLTIIPDQSYPYLQLYTPSHRKSIAIENLSAAPDAFNNGIGLMRLEKNTPAIFSTTYRLETI</sequence>
<comment type="cofactor">
    <cofactor evidence="1">
        <name>Ca(2+)</name>
        <dbReference type="ChEBI" id="CHEBI:29108"/>
    </cofactor>
</comment>
<dbReference type="EMBL" id="SDHZ01000002">
    <property type="protein sequence ID" value="RXK83433.1"/>
    <property type="molecule type" value="Genomic_DNA"/>
</dbReference>
<name>A0A4Q1D6C9_9BACT</name>
<evidence type="ECO:0000256" key="2">
    <source>
        <dbReference type="ARBA" id="ARBA00011245"/>
    </source>
</evidence>
<dbReference type="SUPFAM" id="SSF74650">
    <property type="entry name" value="Galactose mutarotase-like"/>
    <property type="match status" value="1"/>
</dbReference>
<dbReference type="GO" id="GO:0006006">
    <property type="term" value="P:glucose metabolic process"/>
    <property type="evidence" value="ECO:0007669"/>
    <property type="project" value="TreeGrafter"/>
</dbReference>
<gene>
    <name evidence="4" type="ORF">ESB13_15165</name>
</gene>
<dbReference type="PANTHER" id="PTHR10091">
    <property type="entry name" value="ALDOSE-1-EPIMERASE"/>
    <property type="match status" value="1"/>
</dbReference>
<evidence type="ECO:0000313" key="4">
    <source>
        <dbReference type="EMBL" id="RXK83433.1"/>
    </source>
</evidence>
<evidence type="ECO:0000313" key="5">
    <source>
        <dbReference type="Proteomes" id="UP000290545"/>
    </source>
</evidence>
<comment type="caution">
    <text evidence="4">The sequence shown here is derived from an EMBL/GenBank/DDBJ whole genome shotgun (WGS) entry which is preliminary data.</text>
</comment>
<dbReference type="GO" id="GO:0033499">
    <property type="term" value="P:galactose catabolic process via UDP-galactose, Leloir pathway"/>
    <property type="evidence" value="ECO:0007669"/>
    <property type="project" value="TreeGrafter"/>
</dbReference>
<dbReference type="Gene3D" id="2.70.98.10">
    <property type="match status" value="1"/>
</dbReference>
<dbReference type="Proteomes" id="UP000290545">
    <property type="component" value="Unassembled WGS sequence"/>
</dbReference>
<accession>A0A4Q1D6C9</accession>